<feature type="compositionally biased region" description="Polar residues" evidence="10">
    <location>
        <begin position="100"/>
        <end position="111"/>
    </location>
</feature>
<dbReference type="AlphaFoldDB" id="A0A8S9FZG8"/>
<keyword evidence="6 9" id="KW-0067">ATP-binding</keyword>
<dbReference type="PANTHER" id="PTHR48016">
    <property type="entry name" value="MAP KINASE KINASE KINASE SSK2-RELATED-RELATED"/>
    <property type="match status" value="1"/>
</dbReference>
<dbReference type="GO" id="GO:0004709">
    <property type="term" value="F:MAP kinase kinase kinase activity"/>
    <property type="evidence" value="ECO:0007669"/>
    <property type="project" value="UniProtKB-EC"/>
</dbReference>
<evidence type="ECO:0000256" key="6">
    <source>
        <dbReference type="ARBA" id="ARBA00022840"/>
    </source>
</evidence>
<dbReference type="Gene3D" id="1.10.510.10">
    <property type="entry name" value="Transferase(Phosphotransferase) domain 1"/>
    <property type="match status" value="1"/>
</dbReference>
<keyword evidence="4 9" id="KW-0547">Nucleotide-binding</keyword>
<dbReference type="GO" id="GO:0005524">
    <property type="term" value="F:ATP binding"/>
    <property type="evidence" value="ECO:0007669"/>
    <property type="project" value="UniProtKB-UniRule"/>
</dbReference>
<dbReference type="PANTHER" id="PTHR48016:SF17">
    <property type="entry name" value="MITOGEN-ACTIVATED PROTEIN KINASE KINASE KINASE YODA"/>
    <property type="match status" value="1"/>
</dbReference>
<evidence type="ECO:0000313" key="13">
    <source>
        <dbReference type="Proteomes" id="UP000712281"/>
    </source>
</evidence>
<evidence type="ECO:0000259" key="11">
    <source>
        <dbReference type="PROSITE" id="PS50011"/>
    </source>
</evidence>
<comment type="caution">
    <text evidence="12">The sequence shown here is derived from an EMBL/GenBank/DDBJ whole genome shotgun (WGS) entry which is preliminary data.</text>
</comment>
<accession>A0A8S9FZG8</accession>
<name>A0A8S9FZG8_BRACR</name>
<dbReference type="InterPro" id="IPR000719">
    <property type="entry name" value="Prot_kinase_dom"/>
</dbReference>
<organism evidence="12 13">
    <name type="scientific">Brassica cretica</name>
    <name type="common">Mustard</name>
    <dbReference type="NCBI Taxonomy" id="69181"/>
    <lineage>
        <taxon>Eukaryota</taxon>
        <taxon>Viridiplantae</taxon>
        <taxon>Streptophyta</taxon>
        <taxon>Embryophyta</taxon>
        <taxon>Tracheophyta</taxon>
        <taxon>Spermatophyta</taxon>
        <taxon>Magnoliopsida</taxon>
        <taxon>eudicotyledons</taxon>
        <taxon>Gunneridae</taxon>
        <taxon>Pentapetalae</taxon>
        <taxon>rosids</taxon>
        <taxon>malvids</taxon>
        <taxon>Brassicales</taxon>
        <taxon>Brassicaceae</taxon>
        <taxon>Brassiceae</taxon>
        <taxon>Brassica</taxon>
    </lineage>
</organism>
<evidence type="ECO:0000256" key="10">
    <source>
        <dbReference type="SAM" id="MobiDB-lite"/>
    </source>
</evidence>
<feature type="region of interest" description="Disordered" evidence="10">
    <location>
        <begin position="674"/>
        <end position="716"/>
    </location>
</feature>
<feature type="binding site" evidence="9">
    <location>
        <position position="419"/>
    </location>
    <ligand>
        <name>ATP</name>
        <dbReference type="ChEBI" id="CHEBI:30616"/>
    </ligand>
</feature>
<evidence type="ECO:0000313" key="12">
    <source>
        <dbReference type="EMBL" id="KAF2537847.1"/>
    </source>
</evidence>
<keyword evidence="3" id="KW-0808">Transferase</keyword>
<feature type="region of interest" description="Disordered" evidence="10">
    <location>
        <begin position="731"/>
        <end position="765"/>
    </location>
</feature>
<comment type="catalytic activity">
    <reaction evidence="8">
        <text>L-seryl-[protein] + ATP = O-phospho-L-seryl-[protein] + ADP + H(+)</text>
        <dbReference type="Rhea" id="RHEA:17989"/>
        <dbReference type="Rhea" id="RHEA-COMP:9863"/>
        <dbReference type="Rhea" id="RHEA-COMP:11604"/>
        <dbReference type="ChEBI" id="CHEBI:15378"/>
        <dbReference type="ChEBI" id="CHEBI:29999"/>
        <dbReference type="ChEBI" id="CHEBI:30616"/>
        <dbReference type="ChEBI" id="CHEBI:83421"/>
        <dbReference type="ChEBI" id="CHEBI:456216"/>
        <dbReference type="EC" id="2.7.11.25"/>
    </reaction>
</comment>
<feature type="compositionally biased region" description="Polar residues" evidence="10">
    <location>
        <begin position="731"/>
        <end position="750"/>
    </location>
</feature>
<feature type="compositionally biased region" description="Low complexity" evidence="10">
    <location>
        <begin position="59"/>
        <end position="74"/>
    </location>
</feature>
<feature type="compositionally biased region" description="Polar residues" evidence="10">
    <location>
        <begin position="162"/>
        <end position="184"/>
    </location>
</feature>
<feature type="region of interest" description="Disordered" evidence="10">
    <location>
        <begin position="366"/>
        <end position="385"/>
    </location>
</feature>
<feature type="compositionally biased region" description="Low complexity" evidence="10">
    <location>
        <begin position="676"/>
        <end position="699"/>
    </location>
</feature>
<gene>
    <name evidence="12" type="ORF">F2Q68_00019566</name>
</gene>
<dbReference type="InterPro" id="IPR011009">
    <property type="entry name" value="Kinase-like_dom_sf"/>
</dbReference>
<sequence length="823" mass="88838">MPWWSKHSSKDEKKKSSKESIIDAFNRKLGFGSEDKSSCRSRKSRRRRDEIVSQRGAISRLPSRSPSPSTRVSRCQSFAARSPAVPLPRPALRTAVTRIDSGSQRPGSNASLPLPKPHGGASNVPDSSGAEADFTTASVSSGSSVGDNPSDSILSPLASDCENGNRTALNISSRDQPMHSNKNSAEMFKPVPNLSNKNRRPLGTRVKNLQIPKRDLVLCSAPDSLLSSPSRSPMRSFVPDQVSNHGLLIGKPYPDVSLLGSGQCSSPGSGYNSGNNSIGGDMSTQLFWPQSRCSPECSPVPSPRMTSPGPSSRIQSGAVTPLHPRAGGSTTGSPTRRLDDNKQQSHRLPLPPLLISNTFPLSPTYSAATSPSVPRSPARAEATVSPGSRWKKGRLLGMGSFGHVYLGFNSESGEMCAMKEVTLCSDDAKSRESAQQLGQEIAVLSRLRHPNIVQYYGSETVDDKLYIYLEYVSGGSIYKLLQEYGQFGENAIRNYTQQILSGLAYLHAKNTVHRDIKGANILVDPHGRVKVADFGMAKHITAQSGPLSFKGSPYWMAPEVIQNSSGSNLAVDIWSLGCTVLEMATTKPPWSQYEGHAFVRNVMPLERPLVSAESAESMNVVASSTMRSLDIGHARSLPLDSEDTSNYQQKVLKPGLGFSTSQSPRNMSCPISPVGSPIFHSHSPHISGRRSPSPISSPHVQSGSSTPLTAGGGAIPFHHQRQTTINLLQEGIGSSRSPGSAGNFYTNSYFQEPRQPRSSPRTPPHVFWDNNGSIQPGYNWNKDNQPVLSDHVSQQLLSEHLKLKSLNLRPGFSTPPGSTNRGP</sequence>
<evidence type="ECO:0000256" key="8">
    <source>
        <dbReference type="ARBA" id="ARBA00048329"/>
    </source>
</evidence>
<dbReference type="OrthoDB" id="266718at2759"/>
<dbReference type="EC" id="2.7.11.25" evidence="2"/>
<dbReference type="Proteomes" id="UP000712281">
    <property type="component" value="Unassembled WGS sequence"/>
</dbReference>
<comment type="similarity">
    <text evidence="1">Belongs to the protein kinase superfamily. STE Ser/Thr protein kinase family. MAP kinase kinase kinase subfamily.</text>
</comment>
<dbReference type="EMBL" id="QGKW02002228">
    <property type="protein sequence ID" value="KAF2537847.1"/>
    <property type="molecule type" value="Genomic_DNA"/>
</dbReference>
<evidence type="ECO:0000256" key="1">
    <source>
        <dbReference type="ARBA" id="ARBA00006529"/>
    </source>
</evidence>
<evidence type="ECO:0000256" key="5">
    <source>
        <dbReference type="ARBA" id="ARBA00022777"/>
    </source>
</evidence>
<dbReference type="PROSITE" id="PS50011">
    <property type="entry name" value="PROTEIN_KINASE_DOM"/>
    <property type="match status" value="1"/>
</dbReference>
<reference evidence="12" key="1">
    <citation type="submission" date="2019-12" db="EMBL/GenBank/DDBJ databases">
        <title>Genome sequencing and annotation of Brassica cretica.</title>
        <authorList>
            <person name="Studholme D.J."/>
            <person name="Sarris P.F."/>
        </authorList>
    </citation>
    <scope>NUCLEOTIDE SEQUENCE</scope>
    <source>
        <strain evidence="12">PFS-001/15</strain>
        <tissue evidence="12">Leaf</tissue>
    </source>
</reference>
<dbReference type="GO" id="GO:0005737">
    <property type="term" value="C:cytoplasm"/>
    <property type="evidence" value="ECO:0007669"/>
    <property type="project" value="TreeGrafter"/>
</dbReference>
<comment type="catalytic activity">
    <reaction evidence="7">
        <text>L-threonyl-[protein] + ATP = O-phospho-L-threonyl-[protein] + ADP + H(+)</text>
        <dbReference type="Rhea" id="RHEA:46608"/>
        <dbReference type="Rhea" id="RHEA-COMP:11060"/>
        <dbReference type="Rhea" id="RHEA-COMP:11605"/>
        <dbReference type="ChEBI" id="CHEBI:15378"/>
        <dbReference type="ChEBI" id="CHEBI:30013"/>
        <dbReference type="ChEBI" id="CHEBI:30616"/>
        <dbReference type="ChEBI" id="CHEBI:61977"/>
        <dbReference type="ChEBI" id="CHEBI:456216"/>
        <dbReference type="EC" id="2.7.11.25"/>
    </reaction>
</comment>
<evidence type="ECO:0000256" key="2">
    <source>
        <dbReference type="ARBA" id="ARBA00012406"/>
    </source>
</evidence>
<feature type="compositionally biased region" description="Polar residues" evidence="10">
    <location>
        <begin position="304"/>
        <end position="318"/>
    </location>
</feature>
<evidence type="ECO:0000256" key="3">
    <source>
        <dbReference type="ARBA" id="ARBA00022679"/>
    </source>
</evidence>
<dbReference type="SMART" id="SM00220">
    <property type="entry name" value="S_TKc"/>
    <property type="match status" value="1"/>
</dbReference>
<feature type="region of interest" description="Disordered" evidence="10">
    <location>
        <begin position="289"/>
        <end position="353"/>
    </location>
</feature>
<evidence type="ECO:0000256" key="9">
    <source>
        <dbReference type="PROSITE-ProRule" id="PRU10141"/>
    </source>
</evidence>
<dbReference type="FunFam" id="1.10.510.10:FF:001501">
    <property type="entry name" value="Protein kinase, putative"/>
    <property type="match status" value="1"/>
</dbReference>
<feature type="domain" description="Protein kinase" evidence="11">
    <location>
        <begin position="390"/>
        <end position="679"/>
    </location>
</feature>
<evidence type="ECO:0000256" key="4">
    <source>
        <dbReference type="ARBA" id="ARBA00022741"/>
    </source>
</evidence>
<keyword evidence="5" id="KW-0418">Kinase</keyword>
<dbReference type="InterPro" id="IPR050538">
    <property type="entry name" value="MAP_kinase_kinase_kinase"/>
</dbReference>
<evidence type="ECO:0000256" key="7">
    <source>
        <dbReference type="ARBA" id="ARBA00047559"/>
    </source>
</evidence>
<dbReference type="InterPro" id="IPR017441">
    <property type="entry name" value="Protein_kinase_ATP_BS"/>
</dbReference>
<feature type="region of interest" description="Disordered" evidence="10">
    <location>
        <begin position="31"/>
        <end position="200"/>
    </location>
</feature>
<dbReference type="Pfam" id="PF00069">
    <property type="entry name" value="Pkinase"/>
    <property type="match status" value="1"/>
</dbReference>
<dbReference type="PROSITE" id="PS00107">
    <property type="entry name" value="PROTEIN_KINASE_ATP"/>
    <property type="match status" value="1"/>
</dbReference>
<protein>
    <recommendedName>
        <fullName evidence="2">mitogen-activated protein kinase kinase kinase</fullName>
        <ecNumber evidence="2">2.7.11.25</ecNumber>
    </recommendedName>
</protein>
<proteinExistence type="inferred from homology"/>
<dbReference type="SUPFAM" id="SSF56112">
    <property type="entry name" value="Protein kinase-like (PK-like)"/>
    <property type="match status" value="1"/>
</dbReference>
<feature type="compositionally biased region" description="Low complexity" evidence="10">
    <location>
        <begin position="138"/>
        <end position="152"/>
    </location>
</feature>